<evidence type="ECO:0000313" key="4">
    <source>
        <dbReference type="Proteomes" id="UP000237684"/>
    </source>
</evidence>
<organism evidence="3 4">
    <name type="scientific">Abditibacterium utsteinense</name>
    <dbReference type="NCBI Taxonomy" id="1960156"/>
    <lineage>
        <taxon>Bacteria</taxon>
        <taxon>Pseudomonadati</taxon>
        <taxon>Abditibacteriota</taxon>
        <taxon>Abditibacteriia</taxon>
        <taxon>Abditibacteriales</taxon>
        <taxon>Abditibacteriaceae</taxon>
        <taxon>Abditibacterium</taxon>
    </lineage>
</organism>
<dbReference type="InterPro" id="IPR007391">
    <property type="entry name" value="Vancomycin_resist_VanW"/>
</dbReference>
<gene>
    <name evidence="3" type="ORF">B1R32_1265</name>
</gene>
<keyword evidence="4" id="KW-1185">Reference proteome</keyword>
<feature type="signal peptide" evidence="2">
    <location>
        <begin position="1"/>
        <end position="19"/>
    </location>
</feature>
<evidence type="ECO:0000256" key="2">
    <source>
        <dbReference type="SAM" id="SignalP"/>
    </source>
</evidence>
<feature type="region of interest" description="Disordered" evidence="1">
    <location>
        <begin position="23"/>
        <end position="52"/>
    </location>
</feature>
<comment type="caution">
    <text evidence="3">The sequence shown here is derived from an EMBL/GenBank/DDBJ whole genome shotgun (WGS) entry which is preliminary data.</text>
</comment>
<dbReference type="InParanoid" id="A0A2S8SPA3"/>
<dbReference type="EMBL" id="NIGF01000026">
    <property type="protein sequence ID" value="PQV62621.1"/>
    <property type="molecule type" value="Genomic_DNA"/>
</dbReference>
<sequence length="434" mass="46240">MKTSSLLILPFLISGVASAQNLPAPAPQPAPSKVKVAPAPEPFMLDDPQPSDSPIIIGEPVRKQSGAPAKMPSKVAPKPNASVAGVSVVGLSDAQAVAKMRAALAPQLKEPVRLVIGDYQYTFLREELGASLPLWPLMRQARAKNGDAPLRLQIDEAKLRAALEELDAQVRVDFERTGLNIPTSAARLKIALEATPIPSSIALVTLPLKVPTAKSEKSVEAAVKAASAKSEKAEKASSGRYAYLLASFSTRYDASLRGRTTNLRMAAKNIDGTVVAAGKTFSTNLAIGPRNAAAGWREAKMFVSGQVVSGTGAGICQAASTLYNAALLGNFPIIERHAHSMRVMYVPPSRDAALMWGSKDFKFRNTSGGAIRVQTLVAGGQFHVKLWGEKPNEKAPVRIVTRVLSRTGGTKSEAFKIVGDQKIRLSRDSYKPHP</sequence>
<reference evidence="3 4" key="1">
    <citation type="journal article" date="2018" name="Syst. Appl. Microbiol.">
        <title>Abditibacterium utsteinense sp. nov., the first cultivated member of candidate phylum FBP, isolated from ice-free Antarctic soil samples.</title>
        <authorList>
            <person name="Tahon G."/>
            <person name="Tytgat B."/>
            <person name="Lebbe L."/>
            <person name="Carlier A."/>
            <person name="Willems A."/>
        </authorList>
    </citation>
    <scope>NUCLEOTIDE SEQUENCE [LARGE SCALE GENOMIC DNA]</scope>
    <source>
        <strain evidence="3 4">LMG 29911</strain>
    </source>
</reference>
<protein>
    <submittedName>
        <fullName evidence="3">VanW like protein</fullName>
    </submittedName>
</protein>
<proteinExistence type="predicted"/>
<feature type="chain" id="PRO_5015503825" evidence="2">
    <location>
        <begin position="20"/>
        <end position="434"/>
    </location>
</feature>
<dbReference type="PANTHER" id="PTHR35788:SF1">
    <property type="entry name" value="EXPORTED PROTEIN"/>
    <property type="match status" value="1"/>
</dbReference>
<dbReference type="PANTHER" id="PTHR35788">
    <property type="entry name" value="EXPORTED PROTEIN-RELATED"/>
    <property type="match status" value="1"/>
</dbReference>
<evidence type="ECO:0000313" key="3">
    <source>
        <dbReference type="EMBL" id="PQV62621.1"/>
    </source>
</evidence>
<dbReference type="Proteomes" id="UP000237684">
    <property type="component" value="Unassembled WGS sequence"/>
</dbReference>
<dbReference type="InterPro" id="IPR052913">
    <property type="entry name" value="Glycopeptide_resist_protein"/>
</dbReference>
<name>A0A2S8SPA3_9BACT</name>
<dbReference type="AlphaFoldDB" id="A0A2S8SPA3"/>
<dbReference type="Pfam" id="PF04294">
    <property type="entry name" value="VanW"/>
    <property type="match status" value="1"/>
</dbReference>
<keyword evidence="2" id="KW-0732">Signal</keyword>
<evidence type="ECO:0000256" key="1">
    <source>
        <dbReference type="SAM" id="MobiDB-lite"/>
    </source>
</evidence>
<dbReference type="RefSeq" id="WP_157947739.1">
    <property type="nucleotide sequence ID" value="NZ_NIGF01000026.1"/>
</dbReference>
<dbReference type="OrthoDB" id="9813301at2"/>
<accession>A0A2S8SPA3</accession>